<reference evidence="1" key="1">
    <citation type="submission" date="2022-03" db="EMBL/GenBank/DDBJ databases">
        <authorList>
            <person name="Martin C."/>
        </authorList>
    </citation>
    <scope>NUCLEOTIDE SEQUENCE</scope>
</reference>
<dbReference type="Proteomes" id="UP000749559">
    <property type="component" value="Unassembled WGS sequence"/>
</dbReference>
<accession>A0A8J1V084</accession>
<organism evidence="1 2">
    <name type="scientific">Owenia fusiformis</name>
    <name type="common">Polychaete worm</name>
    <dbReference type="NCBI Taxonomy" id="6347"/>
    <lineage>
        <taxon>Eukaryota</taxon>
        <taxon>Metazoa</taxon>
        <taxon>Spiralia</taxon>
        <taxon>Lophotrochozoa</taxon>
        <taxon>Annelida</taxon>
        <taxon>Polychaeta</taxon>
        <taxon>Sedentaria</taxon>
        <taxon>Canalipalpata</taxon>
        <taxon>Sabellida</taxon>
        <taxon>Oweniida</taxon>
        <taxon>Oweniidae</taxon>
        <taxon>Owenia</taxon>
    </lineage>
</organism>
<evidence type="ECO:0000313" key="1">
    <source>
        <dbReference type="EMBL" id="CAH1790468.1"/>
    </source>
</evidence>
<evidence type="ECO:0000313" key="2">
    <source>
        <dbReference type="Proteomes" id="UP000749559"/>
    </source>
</evidence>
<proteinExistence type="predicted"/>
<dbReference type="EMBL" id="CAIIXF020000007">
    <property type="protein sequence ID" value="CAH1790468.1"/>
    <property type="molecule type" value="Genomic_DNA"/>
</dbReference>
<protein>
    <submittedName>
        <fullName evidence="1">Uncharacterized protein</fullName>
    </submittedName>
</protein>
<gene>
    <name evidence="1" type="ORF">OFUS_LOCUS15670</name>
</gene>
<comment type="caution">
    <text evidence="1">The sequence shown here is derived from an EMBL/GenBank/DDBJ whole genome shotgun (WGS) entry which is preliminary data.</text>
</comment>
<dbReference type="OrthoDB" id="6288356at2759"/>
<dbReference type="AlphaFoldDB" id="A0A8J1V084"/>
<sequence length="245" mass="27348">MVYIGPQIGMAVNGIGFLFFMTCIEIDVYCRGGRGGSKGGGGRARIYSGTPSRIYSAGGGRSRGFNLEQSRYNIRLRSGRSSNNGYRISSYRFTRAQSMANERISQMYNAQQRRNFPGSSSASYRHGRYTLYYSRLYSNYRSVDYQNKGYGSSNAEMCFNKDLGGNRTNVGAFTCPLPFEPSYFVYCCGQQNSQYCCGFWDLSSHVIGVISGVIILAVCIIVISCVARTRCRKTKIDDTRKQNTG</sequence>
<name>A0A8J1V084_OWEFU</name>
<keyword evidence="2" id="KW-1185">Reference proteome</keyword>